<dbReference type="AlphaFoldDB" id="A0A4R3MXK5"/>
<sequence length="853" mass="93548">MNAPARLFPVEPVETDETGETDAIGNDEFLLAVFGDDLGDLHPIVVSFSGDPSSVPRQAWSGYPWLGETNGAAILSPDANNYFSLAAFRPDEKGAYRRRKSQFHALYAVMLDDVGTKVDRDRLTLAPTWLLETSPGNFQAGYCLDEPLTDAQTANRLMTAIIDARLCDPGANGPLARLARLPVAVNGKHRPAFDCRLTDWAPERRYALAELVAGLQLEMTPTARVKRPAARPVQERPADGDPVWIPRPDENAVLAALRARGLYKSPLGNGKHDITCPWVDEHTGAVDGGTAYFEPDDQWPIGGFKCLHGHCTERHIRDLLRLLDIEIQAARMKPTIHVVAGEIHRVVDAAERELAQSLRFYQRGGLIVTVVTDPGTRETRVQDISQPALVRALAGAATWERFDARSEDWVRTDPPARHAAVLFDSTSYPHLPVLNGLARQPYLRPDGSLMTAAGYDAATGMFGVFDARAFSVPERPTRAEAEAALATLNDLLSEFSFAQDSDRAATQSAMLTAAIRSSLATAPMFHARAHMVGSGKSYLCELITAFATPQRGTPTTFPADDEECRKLLLAELLRAPAVIEFDNLTGDLVAHKSLCTALTAEYMSGRILGVSKTATVNTRALFLSSGNNVGPIQDMSRRCITINLSPLCEVPAARHFQRPDLVREVLRERGRYVSAALTIVRAWIVAGRPKTDCKSLASYGDWSDLCRQPLLWLGGADPTTSVFEAIAEDPDRETLARLLTAWQTVFGKTPAMVRDAVREASAFREEQVELREVLHDIADERGEINRRRLGWWIKRHAGRIVDGRRFVRVSGNRSAEAWKVESVSSLSPVSPAPVATSVAADDSEAYARASRGE</sequence>
<dbReference type="EMBL" id="SMAO01000008">
    <property type="protein sequence ID" value="TCT19483.1"/>
    <property type="molecule type" value="Genomic_DNA"/>
</dbReference>
<evidence type="ECO:0000256" key="1">
    <source>
        <dbReference type="SAM" id="MobiDB-lite"/>
    </source>
</evidence>
<proteinExistence type="predicted"/>
<evidence type="ECO:0000313" key="2">
    <source>
        <dbReference type="EMBL" id="TCT19483.1"/>
    </source>
</evidence>
<name>A0A4R3MXK5_9GAMM</name>
<comment type="caution">
    <text evidence="2">The sequence shown here is derived from an EMBL/GenBank/DDBJ whole genome shotgun (WGS) entry which is preliminary data.</text>
</comment>
<organism evidence="2 3">
    <name type="scientific">Thiobaca trueperi</name>
    <dbReference type="NCBI Taxonomy" id="127458"/>
    <lineage>
        <taxon>Bacteria</taxon>
        <taxon>Pseudomonadati</taxon>
        <taxon>Pseudomonadota</taxon>
        <taxon>Gammaproteobacteria</taxon>
        <taxon>Chromatiales</taxon>
        <taxon>Chromatiaceae</taxon>
        <taxon>Thiobaca</taxon>
    </lineage>
</organism>
<feature type="region of interest" description="Disordered" evidence="1">
    <location>
        <begin position="825"/>
        <end position="853"/>
    </location>
</feature>
<reference evidence="2 3" key="1">
    <citation type="submission" date="2019-03" db="EMBL/GenBank/DDBJ databases">
        <title>Genomic Encyclopedia of Type Strains, Phase IV (KMG-IV): sequencing the most valuable type-strain genomes for metagenomic binning, comparative biology and taxonomic classification.</title>
        <authorList>
            <person name="Goeker M."/>
        </authorList>
    </citation>
    <scope>NUCLEOTIDE SEQUENCE [LARGE SCALE GENOMIC DNA]</scope>
    <source>
        <strain evidence="2 3">DSM 13587</strain>
    </source>
</reference>
<protein>
    <submittedName>
        <fullName evidence="2">DNA primase RepB-like protein</fullName>
    </submittedName>
</protein>
<dbReference type="RefSeq" id="WP_165903448.1">
    <property type="nucleotide sequence ID" value="NZ_SMAO01000008.1"/>
</dbReference>
<evidence type="ECO:0000313" key="3">
    <source>
        <dbReference type="Proteomes" id="UP000295717"/>
    </source>
</evidence>
<gene>
    <name evidence="2" type="ORF">EDC35_10889</name>
</gene>
<dbReference type="Gene3D" id="3.30.70.1790">
    <property type="entry name" value="RepB DNA-primase, N-terminal domain"/>
    <property type="match status" value="1"/>
</dbReference>
<accession>A0A4R3MXK5</accession>
<dbReference type="Proteomes" id="UP000295717">
    <property type="component" value="Unassembled WGS sequence"/>
</dbReference>
<feature type="compositionally biased region" description="Low complexity" evidence="1">
    <location>
        <begin position="825"/>
        <end position="840"/>
    </location>
</feature>
<keyword evidence="3" id="KW-1185">Reference proteome</keyword>